<reference evidence="1" key="1">
    <citation type="submission" date="2025-08" db="UniProtKB">
        <authorList>
            <consortium name="Ensembl"/>
        </authorList>
    </citation>
    <scope>IDENTIFICATION</scope>
</reference>
<keyword evidence="2" id="KW-1185">Reference proteome</keyword>
<evidence type="ECO:0000313" key="1">
    <source>
        <dbReference type="Ensembl" id="ENSSOCP00000020379.1"/>
    </source>
</evidence>
<reference evidence="1" key="2">
    <citation type="submission" date="2025-09" db="UniProtKB">
        <authorList>
            <consortium name="Ensembl"/>
        </authorList>
    </citation>
    <scope>IDENTIFICATION</scope>
</reference>
<dbReference type="AlphaFoldDB" id="A0A8D0FX54"/>
<proteinExistence type="predicted"/>
<evidence type="ECO:0000313" key="2">
    <source>
        <dbReference type="Proteomes" id="UP000694551"/>
    </source>
</evidence>
<sequence>MGACAVICTAREVCPAVSAALAERQINQCCLIAMQTASYKGGDKKEEKEDTSDKR</sequence>
<protein>
    <submittedName>
        <fullName evidence="1">Uncharacterized protein</fullName>
    </submittedName>
</protein>
<accession>A0A8D0FX54</accession>
<dbReference type="Ensembl" id="ENSSOCT00000020892.1">
    <property type="protein sequence ID" value="ENSSOCP00000020379.1"/>
    <property type="gene ID" value="ENSSOCG00000015238.1"/>
</dbReference>
<organism evidence="1 2">
    <name type="scientific">Strix occidentalis caurina</name>
    <name type="common">northern spotted owl</name>
    <dbReference type="NCBI Taxonomy" id="311401"/>
    <lineage>
        <taxon>Eukaryota</taxon>
        <taxon>Metazoa</taxon>
        <taxon>Chordata</taxon>
        <taxon>Craniata</taxon>
        <taxon>Vertebrata</taxon>
        <taxon>Euteleostomi</taxon>
        <taxon>Archelosauria</taxon>
        <taxon>Archosauria</taxon>
        <taxon>Dinosauria</taxon>
        <taxon>Saurischia</taxon>
        <taxon>Theropoda</taxon>
        <taxon>Coelurosauria</taxon>
        <taxon>Aves</taxon>
        <taxon>Neognathae</taxon>
        <taxon>Neoaves</taxon>
        <taxon>Telluraves</taxon>
        <taxon>Strigiformes</taxon>
        <taxon>Strigidae</taxon>
        <taxon>Strix</taxon>
    </lineage>
</organism>
<name>A0A8D0FX54_STROC</name>
<dbReference type="Proteomes" id="UP000694551">
    <property type="component" value="Unplaced"/>
</dbReference>